<comment type="caution">
    <text evidence="6">The sequence shown here is derived from an EMBL/GenBank/DDBJ whole genome shotgun (WGS) entry which is preliminary data.</text>
</comment>
<name>A0A0F0KGC3_9MICO</name>
<dbReference type="GO" id="GO:0004674">
    <property type="term" value="F:protein serine/threonine kinase activity"/>
    <property type="evidence" value="ECO:0007669"/>
    <property type="project" value="UniProtKB-EC"/>
</dbReference>
<keyword evidence="6" id="KW-0808">Transferase</keyword>
<evidence type="ECO:0000256" key="1">
    <source>
        <dbReference type="ARBA" id="ARBA00023015"/>
    </source>
</evidence>
<dbReference type="EMBL" id="JYIV01000030">
    <property type="protein sequence ID" value="KJL18331.1"/>
    <property type="molecule type" value="Genomic_DNA"/>
</dbReference>
<dbReference type="PRINTS" id="PR00038">
    <property type="entry name" value="HTHLUXR"/>
</dbReference>
<dbReference type="InterPro" id="IPR027417">
    <property type="entry name" value="P-loop_NTPase"/>
</dbReference>
<dbReference type="Gene3D" id="1.10.10.10">
    <property type="entry name" value="Winged helix-like DNA-binding domain superfamily/Winged helix DNA-binding domain"/>
    <property type="match status" value="1"/>
</dbReference>
<evidence type="ECO:0000313" key="7">
    <source>
        <dbReference type="Proteomes" id="UP000033725"/>
    </source>
</evidence>
<dbReference type="InterPro" id="IPR036388">
    <property type="entry name" value="WH-like_DNA-bd_sf"/>
</dbReference>
<evidence type="ECO:0000256" key="2">
    <source>
        <dbReference type="ARBA" id="ARBA00023125"/>
    </source>
</evidence>
<dbReference type="InterPro" id="IPR011990">
    <property type="entry name" value="TPR-like_helical_dom_sf"/>
</dbReference>
<dbReference type="EC" id="2.7.11.1" evidence="6"/>
<dbReference type="Pfam" id="PF25873">
    <property type="entry name" value="WHD_MalT"/>
    <property type="match status" value="1"/>
</dbReference>
<evidence type="ECO:0000256" key="3">
    <source>
        <dbReference type="ARBA" id="ARBA00023163"/>
    </source>
</evidence>
<keyword evidence="6" id="KW-0418">Kinase</keyword>
<evidence type="ECO:0000259" key="5">
    <source>
        <dbReference type="PROSITE" id="PS50043"/>
    </source>
</evidence>
<dbReference type="InterPro" id="IPR059106">
    <property type="entry name" value="WHD_MalT"/>
</dbReference>
<dbReference type="Proteomes" id="UP000033725">
    <property type="component" value="Unassembled WGS sequence"/>
</dbReference>
<evidence type="ECO:0000256" key="4">
    <source>
        <dbReference type="SAM" id="MobiDB-lite"/>
    </source>
</evidence>
<dbReference type="AlphaFoldDB" id="A0A0F0KGC3"/>
<dbReference type="InterPro" id="IPR016032">
    <property type="entry name" value="Sig_transdc_resp-reg_C-effctor"/>
</dbReference>
<dbReference type="PANTHER" id="PTHR44688">
    <property type="entry name" value="DNA-BINDING TRANSCRIPTIONAL ACTIVATOR DEVR_DOSR"/>
    <property type="match status" value="1"/>
</dbReference>
<keyword evidence="2" id="KW-0238">DNA-binding</keyword>
<dbReference type="Gene3D" id="1.25.40.10">
    <property type="entry name" value="Tetratricopeptide repeat domain"/>
    <property type="match status" value="1"/>
</dbReference>
<dbReference type="PATRIC" id="fig|82380.10.peg.3170"/>
<keyword evidence="3" id="KW-0804">Transcription</keyword>
<reference evidence="6 7" key="1">
    <citation type="submission" date="2015-02" db="EMBL/GenBank/DDBJ databases">
        <title>Draft genome sequences of ten Microbacterium spp. with emphasis on heavy metal contaminated environments.</title>
        <authorList>
            <person name="Corretto E."/>
        </authorList>
    </citation>
    <scope>NUCLEOTIDE SEQUENCE [LARGE SCALE GENOMIC DNA]</scope>
    <source>
        <strain evidence="6 7">BEL163</strain>
    </source>
</reference>
<dbReference type="SUPFAM" id="SSF48452">
    <property type="entry name" value="TPR-like"/>
    <property type="match status" value="1"/>
</dbReference>
<gene>
    <name evidence="6" type="primary">pknK_2</name>
    <name evidence="6" type="ORF">RN51_03163</name>
</gene>
<dbReference type="GO" id="GO:0006355">
    <property type="term" value="P:regulation of DNA-templated transcription"/>
    <property type="evidence" value="ECO:0007669"/>
    <property type="project" value="InterPro"/>
</dbReference>
<dbReference type="SUPFAM" id="SSF46894">
    <property type="entry name" value="C-terminal effector domain of the bipartite response regulators"/>
    <property type="match status" value="1"/>
</dbReference>
<dbReference type="GO" id="GO:0003677">
    <property type="term" value="F:DNA binding"/>
    <property type="evidence" value="ECO:0007669"/>
    <property type="project" value="UniProtKB-KW"/>
</dbReference>
<sequence>MSHPVRSTRPGPTVRFRPPTPQPGAIRRARVSAAVAEAVARHPLTVISAPSGFGKTTAAADWACDLEQVAWLALSTFDSDPATLTQGVVNALVTGAERSGRALALDRDLEDPYRAYQEICRALEESGERVHLVVDDAHRAGEDWRAGLLGMLAEQAPENLRVVLVGTTLLEVTLSRHRLTYPGSFVGAETLSFTGDEVQQLLAREGDGLSAETIMDETRGWPIAVRLMMIGGARPDSRAQSASSFLGSYVREHVLGALPAEVADFVLDASTCAELTPELASAVTGRADALAMLETCVRLGLFLDRFEGPHGAVYRWHAALARRCTEILATDAERAAGCHRRAAAALDATDPTASIAHSLQASDVDGARETLLRHWVALVVGARADEVEQTATDMLRRVPDDAQVLLVRACASDVLGDHRVARELFRRAEATLAAAGTGEEPAVLQIARLFIADERVEVANASAEVRQMLLEADSTNLGDRAALNYLLGWTEIRHRGNPAIPLEYFSAAAREAESSGDRELAKRALGHLAFGQTWAGRLVDAQQTLRTLESAEGVGLPWSTYAGGSAAAAAGYVSYWSGELDAAIREFGTVVDNGSSDRSFTSVARMMIAYAAAETGDVAACRRAAIGVQDIPLEVVHGISWPAFRESSVALLEDAVGRQDRAMRIARKYIHCPDLPVVNVALAGVLRRAGEYSVALEMLRSLRAFGEVSYVKAATLLTAALLRRHAGYHDEAHELCEAAVAVASGENIRLPFGPRETAVRRLLAEHVHFGTQFEDFIGRSLASDTVGSPVDALSERERDVFQQLQTARTLQEIARELAVSINTVKTHQRAIYRKLGVSSRRDAVRTTV</sequence>
<dbReference type="Pfam" id="PF00196">
    <property type="entry name" value="GerE"/>
    <property type="match status" value="1"/>
</dbReference>
<dbReference type="SUPFAM" id="SSF52540">
    <property type="entry name" value="P-loop containing nucleoside triphosphate hydrolases"/>
    <property type="match status" value="1"/>
</dbReference>
<dbReference type="RefSeq" id="WP_231579324.1">
    <property type="nucleotide sequence ID" value="NZ_JYIV01000030.1"/>
</dbReference>
<feature type="domain" description="HTH luxR-type" evidence="5">
    <location>
        <begin position="786"/>
        <end position="848"/>
    </location>
</feature>
<dbReference type="PANTHER" id="PTHR44688:SF16">
    <property type="entry name" value="DNA-BINDING TRANSCRIPTIONAL ACTIVATOR DEVR_DOSR"/>
    <property type="match status" value="1"/>
</dbReference>
<proteinExistence type="predicted"/>
<evidence type="ECO:0000313" key="6">
    <source>
        <dbReference type="EMBL" id="KJL18331.1"/>
    </source>
</evidence>
<feature type="region of interest" description="Disordered" evidence="4">
    <location>
        <begin position="1"/>
        <end position="23"/>
    </location>
</feature>
<protein>
    <submittedName>
        <fullName evidence="6">Serine/threonine-protein kinase PknK</fullName>
        <ecNumber evidence="6">2.7.11.1</ecNumber>
    </submittedName>
</protein>
<dbReference type="SMART" id="SM00421">
    <property type="entry name" value="HTH_LUXR"/>
    <property type="match status" value="1"/>
</dbReference>
<dbReference type="CDD" id="cd06170">
    <property type="entry name" value="LuxR_C_like"/>
    <property type="match status" value="1"/>
</dbReference>
<organism evidence="6 7">
    <name type="scientific">Microbacterium oxydans</name>
    <dbReference type="NCBI Taxonomy" id="82380"/>
    <lineage>
        <taxon>Bacteria</taxon>
        <taxon>Bacillati</taxon>
        <taxon>Actinomycetota</taxon>
        <taxon>Actinomycetes</taxon>
        <taxon>Micrococcales</taxon>
        <taxon>Microbacteriaceae</taxon>
        <taxon>Microbacterium</taxon>
    </lineage>
</organism>
<keyword evidence="1" id="KW-0805">Transcription regulation</keyword>
<accession>A0A0F0KGC3</accession>
<dbReference type="PROSITE" id="PS50043">
    <property type="entry name" value="HTH_LUXR_2"/>
    <property type="match status" value="1"/>
</dbReference>
<dbReference type="InterPro" id="IPR000792">
    <property type="entry name" value="Tscrpt_reg_LuxR_C"/>
</dbReference>
<dbReference type="Gene3D" id="3.40.50.300">
    <property type="entry name" value="P-loop containing nucleotide triphosphate hydrolases"/>
    <property type="match status" value="1"/>
</dbReference>